<dbReference type="PANTHER" id="PTHR12526:SF595">
    <property type="entry name" value="BLL5217 PROTEIN"/>
    <property type="match status" value="1"/>
</dbReference>
<dbReference type="Pfam" id="PF13439">
    <property type="entry name" value="Glyco_transf_4"/>
    <property type="match status" value="1"/>
</dbReference>
<feature type="domain" description="Glycosyltransferase subfamily 4-like N-terminal" evidence="2">
    <location>
        <begin position="18"/>
        <end position="126"/>
    </location>
</feature>
<evidence type="ECO:0000259" key="2">
    <source>
        <dbReference type="Pfam" id="PF13439"/>
    </source>
</evidence>
<accession>A0ABS9K2P1</accession>
<dbReference type="SUPFAM" id="SSF53756">
    <property type="entry name" value="UDP-Glycosyltransferase/glycogen phosphorylase"/>
    <property type="match status" value="1"/>
</dbReference>
<feature type="domain" description="Glycosyl transferase family 1" evidence="1">
    <location>
        <begin position="170"/>
        <end position="308"/>
    </location>
</feature>
<dbReference type="Pfam" id="PF00534">
    <property type="entry name" value="Glycos_transf_1"/>
    <property type="match status" value="1"/>
</dbReference>
<keyword evidence="4" id="KW-1185">Reference proteome</keyword>
<dbReference type="PANTHER" id="PTHR12526">
    <property type="entry name" value="GLYCOSYLTRANSFERASE"/>
    <property type="match status" value="1"/>
</dbReference>
<dbReference type="Proteomes" id="UP001165384">
    <property type="component" value="Unassembled WGS sequence"/>
</dbReference>
<dbReference type="RefSeq" id="WP_275710443.1">
    <property type="nucleotide sequence ID" value="NZ_JAKLTN010000002.1"/>
</dbReference>
<dbReference type="CDD" id="cd03802">
    <property type="entry name" value="GT4_AviGT4-like"/>
    <property type="match status" value="1"/>
</dbReference>
<dbReference type="Gene3D" id="3.40.50.2000">
    <property type="entry name" value="Glycogen Phosphorylase B"/>
    <property type="match status" value="2"/>
</dbReference>
<evidence type="ECO:0000313" key="3">
    <source>
        <dbReference type="EMBL" id="MCG2577401.1"/>
    </source>
</evidence>
<comment type="caution">
    <text evidence="3">The sequence shown here is derived from an EMBL/GenBank/DDBJ whole genome shotgun (WGS) entry which is preliminary data.</text>
</comment>
<name>A0ABS9K2P1_9RHOO</name>
<dbReference type="InterPro" id="IPR001296">
    <property type="entry name" value="Glyco_trans_1"/>
</dbReference>
<reference evidence="3" key="1">
    <citation type="submission" date="2022-01" db="EMBL/GenBank/DDBJ databases">
        <authorList>
            <person name="Jo J.-H."/>
            <person name="Im W.-T."/>
        </authorList>
    </citation>
    <scope>NUCLEOTIDE SEQUENCE</scope>
    <source>
        <strain evidence="3">XY25</strain>
    </source>
</reference>
<evidence type="ECO:0000259" key="1">
    <source>
        <dbReference type="Pfam" id="PF00534"/>
    </source>
</evidence>
<dbReference type="InterPro" id="IPR028098">
    <property type="entry name" value="Glyco_trans_4-like_N"/>
</dbReference>
<evidence type="ECO:0000313" key="4">
    <source>
        <dbReference type="Proteomes" id="UP001165384"/>
    </source>
</evidence>
<dbReference type="EMBL" id="JAKLTN010000002">
    <property type="protein sequence ID" value="MCG2577401.1"/>
    <property type="molecule type" value="Genomic_DNA"/>
</dbReference>
<gene>
    <name evidence="3" type="ORF">LZ012_10390</name>
</gene>
<organism evidence="3 4">
    <name type="scientific">Dechloromonas hankyongensis</name>
    <dbReference type="NCBI Taxonomy" id="2908002"/>
    <lineage>
        <taxon>Bacteria</taxon>
        <taxon>Pseudomonadati</taxon>
        <taxon>Pseudomonadota</taxon>
        <taxon>Betaproteobacteria</taxon>
        <taxon>Rhodocyclales</taxon>
        <taxon>Azonexaceae</taxon>
        <taxon>Dechloromonas</taxon>
    </lineage>
</organism>
<sequence>MKIALVAPVFERVPPKRYGGTERVISYLAEELVRQGHRVTLFATGDSVTRARLVPVIADSRRFDSRRPEWLMYQTMMLDQVARMAGEFDVIHFHTDFLHFSLARQLPVPHLTTVHCRLDEPELIPLYRHFADLPLVSISDSQRLPVAWAGWQGTVYHGLPADLHAFNPDPGDYFAFVGRISPEKRVDRAIDIARRLDKPLYIAAKVDTTEEAYFREKIRPLLAHPRIDFIGEVGEDEKGQLLGGAAALLFPIDWPEPFGLVMIESLACGTPVVAYRHGSVPEIMEDGVTGFVVDTQDEAVTAAASIDQIDRRLCRRAFEQRFTSRRMAECYVAIYRRLRQKHAAPAKAVLA</sequence>
<proteinExistence type="predicted"/>
<protein>
    <submittedName>
        <fullName evidence="3">Glycosyltransferase family 4 protein</fullName>
    </submittedName>
</protein>